<organism evidence="2 3">
    <name type="scientific">Anabas testudineus</name>
    <name type="common">Climbing perch</name>
    <name type="synonym">Anthias testudineus</name>
    <dbReference type="NCBI Taxonomy" id="64144"/>
    <lineage>
        <taxon>Eukaryota</taxon>
        <taxon>Metazoa</taxon>
        <taxon>Chordata</taxon>
        <taxon>Craniata</taxon>
        <taxon>Vertebrata</taxon>
        <taxon>Euteleostomi</taxon>
        <taxon>Actinopterygii</taxon>
        <taxon>Neopterygii</taxon>
        <taxon>Teleostei</taxon>
        <taxon>Neoteleostei</taxon>
        <taxon>Acanthomorphata</taxon>
        <taxon>Anabantaria</taxon>
        <taxon>Anabantiformes</taxon>
        <taxon>Anabantoidei</taxon>
        <taxon>Anabantidae</taxon>
        <taxon>Anabas</taxon>
    </lineage>
</organism>
<protein>
    <submittedName>
        <fullName evidence="2">Uncharacterized protein</fullName>
    </submittedName>
</protein>
<reference evidence="2" key="3">
    <citation type="submission" date="2025-09" db="UniProtKB">
        <authorList>
            <consortium name="Ensembl"/>
        </authorList>
    </citation>
    <scope>IDENTIFICATION</scope>
</reference>
<dbReference type="AlphaFoldDB" id="A0A7N6B822"/>
<name>A0A7N6B822_ANATE</name>
<proteinExistence type="predicted"/>
<evidence type="ECO:0000256" key="1">
    <source>
        <dbReference type="SAM" id="Phobius"/>
    </source>
</evidence>
<reference evidence="2" key="2">
    <citation type="submission" date="2025-08" db="UniProtKB">
        <authorList>
            <consortium name="Ensembl"/>
        </authorList>
    </citation>
    <scope>IDENTIFICATION</scope>
</reference>
<sequence>MVPGTVIDLCLCGLHFDGARAHIQQQVQSSIEQLHRKEIYLVVLLAFCVPSVLRFTMGE</sequence>
<dbReference type="InParanoid" id="A0A7N6B822"/>
<dbReference type="Ensembl" id="ENSATET00000040615.1">
    <property type="protein sequence ID" value="ENSATEP00000057238.1"/>
    <property type="gene ID" value="ENSATEG00000028902.1"/>
</dbReference>
<keyword evidence="1" id="KW-1133">Transmembrane helix</keyword>
<feature type="transmembrane region" description="Helical" evidence="1">
    <location>
        <begin position="39"/>
        <end position="57"/>
    </location>
</feature>
<evidence type="ECO:0000313" key="2">
    <source>
        <dbReference type="Ensembl" id="ENSATEP00000057238.1"/>
    </source>
</evidence>
<dbReference type="Proteomes" id="UP000265040">
    <property type="component" value="Chromosome 24"/>
</dbReference>
<accession>A0A7N6B822</accession>
<evidence type="ECO:0000313" key="3">
    <source>
        <dbReference type="Proteomes" id="UP000265040"/>
    </source>
</evidence>
<reference evidence="2" key="1">
    <citation type="submission" date="2021-04" db="EMBL/GenBank/DDBJ databases">
        <authorList>
            <consortium name="Wellcome Sanger Institute Data Sharing"/>
        </authorList>
    </citation>
    <scope>NUCLEOTIDE SEQUENCE [LARGE SCALE GENOMIC DNA]</scope>
</reference>
<dbReference type="GeneTree" id="ENSGT00960000186709"/>
<keyword evidence="3" id="KW-1185">Reference proteome</keyword>
<keyword evidence="1" id="KW-0472">Membrane</keyword>
<dbReference type="OrthoDB" id="9560371at2759"/>
<keyword evidence="1" id="KW-0812">Transmembrane</keyword>